<evidence type="ECO:0000313" key="2">
    <source>
        <dbReference type="Proteomes" id="UP001220256"/>
    </source>
</evidence>
<gene>
    <name evidence="1" type="ORF">N7505_008136</name>
</gene>
<name>A0ABQ8WC83_PENCH</name>
<protein>
    <submittedName>
        <fullName evidence="1">Uncharacterized protein</fullName>
    </submittedName>
</protein>
<dbReference type="Proteomes" id="UP001220256">
    <property type="component" value="Unassembled WGS sequence"/>
</dbReference>
<comment type="caution">
    <text evidence="1">The sequence shown here is derived from an EMBL/GenBank/DDBJ whole genome shotgun (WGS) entry which is preliminary data.</text>
</comment>
<reference evidence="1 2" key="1">
    <citation type="journal article" date="2023" name="IMA Fungus">
        <title>Comparative genomic study of the Penicillium genus elucidates a diverse pangenome and 15 lateral gene transfer events.</title>
        <authorList>
            <person name="Petersen C."/>
            <person name="Sorensen T."/>
            <person name="Nielsen M.R."/>
            <person name="Sondergaard T.E."/>
            <person name="Sorensen J.L."/>
            <person name="Fitzpatrick D.A."/>
            <person name="Frisvad J.C."/>
            <person name="Nielsen K.L."/>
        </authorList>
    </citation>
    <scope>NUCLEOTIDE SEQUENCE [LARGE SCALE GENOMIC DNA]</scope>
    <source>
        <strain evidence="1 2">IBT 3361</strain>
    </source>
</reference>
<dbReference type="EMBL" id="JAPVEB010000005">
    <property type="protein sequence ID" value="KAJ5264215.1"/>
    <property type="molecule type" value="Genomic_DNA"/>
</dbReference>
<sequence length="60" mass="6618">MEWCGHERDFGQNSDRTLSTKYGPMGQTIPVDVVVGRLFGISDAVYVGFKSVQARGHDVC</sequence>
<organism evidence="1 2">
    <name type="scientific">Penicillium chrysogenum</name>
    <name type="common">Penicillium notatum</name>
    <dbReference type="NCBI Taxonomy" id="5076"/>
    <lineage>
        <taxon>Eukaryota</taxon>
        <taxon>Fungi</taxon>
        <taxon>Dikarya</taxon>
        <taxon>Ascomycota</taxon>
        <taxon>Pezizomycotina</taxon>
        <taxon>Eurotiomycetes</taxon>
        <taxon>Eurotiomycetidae</taxon>
        <taxon>Eurotiales</taxon>
        <taxon>Aspergillaceae</taxon>
        <taxon>Penicillium</taxon>
        <taxon>Penicillium chrysogenum species complex</taxon>
    </lineage>
</organism>
<accession>A0ABQ8WC83</accession>
<evidence type="ECO:0000313" key="1">
    <source>
        <dbReference type="EMBL" id="KAJ5264215.1"/>
    </source>
</evidence>
<proteinExistence type="predicted"/>
<keyword evidence="2" id="KW-1185">Reference proteome</keyword>